<comment type="caution">
    <text evidence="4">The sequence shown here is derived from an EMBL/GenBank/DDBJ whole genome shotgun (WGS) entry which is preliminary data.</text>
</comment>
<dbReference type="PANTHER" id="PTHR43245:SF51">
    <property type="entry name" value="SHORT CHAIN DEHYDROGENASE_REDUCTASE FAMILY 42E, MEMBER 2"/>
    <property type="match status" value="1"/>
</dbReference>
<dbReference type="PANTHER" id="PTHR43245">
    <property type="entry name" value="BIFUNCTIONAL POLYMYXIN RESISTANCE PROTEIN ARNA"/>
    <property type="match status" value="1"/>
</dbReference>
<feature type="domain" description="3-beta hydroxysteroid dehydrogenase/isomerase" evidence="3">
    <location>
        <begin position="4"/>
        <end position="245"/>
    </location>
</feature>
<dbReference type="OrthoDB" id="9776313at2"/>
<evidence type="ECO:0000256" key="1">
    <source>
        <dbReference type="ARBA" id="ARBA00009219"/>
    </source>
</evidence>
<dbReference type="EMBL" id="QUZK01000052">
    <property type="protein sequence ID" value="RFF29049.1"/>
    <property type="molecule type" value="Genomic_DNA"/>
</dbReference>
<evidence type="ECO:0000256" key="2">
    <source>
        <dbReference type="ARBA" id="ARBA00023002"/>
    </source>
</evidence>
<reference evidence="4 5" key="1">
    <citation type="submission" date="2018-08" db="EMBL/GenBank/DDBJ databases">
        <title>Wenzhouxiangella salilacus sp. nov., a novel bacterium isolated from a saline lake in Xinjiang Province, China.</title>
        <authorList>
            <person name="Han S."/>
        </authorList>
    </citation>
    <scope>NUCLEOTIDE SEQUENCE [LARGE SCALE GENOMIC DNA]</scope>
    <source>
        <strain evidence="4 5">XDB06</strain>
    </source>
</reference>
<dbReference type="GO" id="GO:0006694">
    <property type="term" value="P:steroid biosynthetic process"/>
    <property type="evidence" value="ECO:0007669"/>
    <property type="project" value="InterPro"/>
</dbReference>
<accession>A0A3E1K4U7</accession>
<evidence type="ECO:0000313" key="5">
    <source>
        <dbReference type="Proteomes" id="UP000260351"/>
    </source>
</evidence>
<sequence length="328" mass="34711">MRVLVTGGGGFLGQAIVRQLLARGDAVSTINRSDYPELADLGVTCHRGDISDREAVMAAVDGVDAVIHVAAKAGPGLYAPDFVAANVVGTGNVVEACRAHGVRVLVHTSSPSVVHAGGDIDGGDESLPYPDHFPAPYPATKAEAERLALGANSAGLSVCALRPHLIWGPGDNQLLPRLIEKNRAGRLKLPAPEKLIDTVYIDNAAAAHVLALDNLTASGTAAGQAYFISNGEPMPVGEMLSRMLEAAGETPRLGRVSPKVAMAAATLVEWFWRATRRRSDPPLSRFVVEHLATAHWFDLSAARRDLGYEASISIDEGLRRLAASWRPS</sequence>
<dbReference type="AlphaFoldDB" id="A0A3E1K4U7"/>
<dbReference type="InterPro" id="IPR036291">
    <property type="entry name" value="NAD(P)-bd_dom_sf"/>
</dbReference>
<name>A0A3E1K4U7_9GAMM</name>
<dbReference type="Gene3D" id="3.40.50.720">
    <property type="entry name" value="NAD(P)-binding Rossmann-like Domain"/>
    <property type="match status" value="1"/>
</dbReference>
<dbReference type="Pfam" id="PF01073">
    <property type="entry name" value="3Beta_HSD"/>
    <property type="match status" value="1"/>
</dbReference>
<organism evidence="4 5">
    <name type="scientific">Wenzhouxiangella sediminis</name>
    <dbReference type="NCBI Taxonomy" id="1792836"/>
    <lineage>
        <taxon>Bacteria</taxon>
        <taxon>Pseudomonadati</taxon>
        <taxon>Pseudomonadota</taxon>
        <taxon>Gammaproteobacteria</taxon>
        <taxon>Chromatiales</taxon>
        <taxon>Wenzhouxiangellaceae</taxon>
        <taxon>Wenzhouxiangella</taxon>
    </lineage>
</organism>
<evidence type="ECO:0000259" key="3">
    <source>
        <dbReference type="Pfam" id="PF01073"/>
    </source>
</evidence>
<dbReference type="GO" id="GO:0016616">
    <property type="term" value="F:oxidoreductase activity, acting on the CH-OH group of donors, NAD or NADP as acceptor"/>
    <property type="evidence" value="ECO:0007669"/>
    <property type="project" value="InterPro"/>
</dbReference>
<dbReference type="InterPro" id="IPR050177">
    <property type="entry name" value="Lipid_A_modif_metabolic_enz"/>
</dbReference>
<evidence type="ECO:0000313" key="4">
    <source>
        <dbReference type="EMBL" id="RFF29049.1"/>
    </source>
</evidence>
<comment type="similarity">
    <text evidence="1">Belongs to the 3-beta-HSD family.</text>
</comment>
<keyword evidence="5" id="KW-1185">Reference proteome</keyword>
<dbReference type="Proteomes" id="UP000260351">
    <property type="component" value="Unassembled WGS sequence"/>
</dbReference>
<dbReference type="SUPFAM" id="SSF51735">
    <property type="entry name" value="NAD(P)-binding Rossmann-fold domains"/>
    <property type="match status" value="1"/>
</dbReference>
<gene>
    <name evidence="4" type="ORF">DZC52_14430</name>
</gene>
<dbReference type="InterPro" id="IPR002225">
    <property type="entry name" value="3Beta_OHSteriod_DH/Estase"/>
</dbReference>
<dbReference type="RefSeq" id="WP_116651855.1">
    <property type="nucleotide sequence ID" value="NZ_QUZK01000052.1"/>
</dbReference>
<proteinExistence type="inferred from homology"/>
<protein>
    <submittedName>
        <fullName evidence="4">NAD-dependent epimerase/dehydratase family protein</fullName>
    </submittedName>
</protein>
<keyword evidence="2" id="KW-0560">Oxidoreductase</keyword>